<reference evidence="8" key="1">
    <citation type="journal article" date="2017" name="Nature">
        <title>The genome of Chenopodium quinoa.</title>
        <authorList>
            <person name="Jarvis D.E."/>
            <person name="Ho Y.S."/>
            <person name="Lightfoot D.J."/>
            <person name="Schmoeckel S.M."/>
            <person name="Li B."/>
            <person name="Borm T.J.A."/>
            <person name="Ohyanagi H."/>
            <person name="Mineta K."/>
            <person name="Michell C.T."/>
            <person name="Saber N."/>
            <person name="Kharbatia N.M."/>
            <person name="Rupper R.R."/>
            <person name="Sharp A.R."/>
            <person name="Dally N."/>
            <person name="Boughton B.A."/>
            <person name="Woo Y.H."/>
            <person name="Gao G."/>
            <person name="Schijlen E.G.W.M."/>
            <person name="Guo X."/>
            <person name="Momin A.A."/>
            <person name="Negrao S."/>
            <person name="Al-Babili S."/>
            <person name="Gehring C."/>
            <person name="Roessner U."/>
            <person name="Jung C."/>
            <person name="Murphy K."/>
            <person name="Arold S.T."/>
            <person name="Gojobori T."/>
            <person name="van der Linden C.G."/>
            <person name="van Loo E.N."/>
            <person name="Jellen E.N."/>
            <person name="Maughan P.J."/>
            <person name="Tester M."/>
        </authorList>
    </citation>
    <scope>NUCLEOTIDE SEQUENCE [LARGE SCALE GENOMIC DNA]</scope>
    <source>
        <strain evidence="8">cv. PI 614886</strain>
    </source>
</reference>
<keyword evidence="4" id="KW-0238">DNA-binding</keyword>
<evidence type="ECO:0000256" key="1">
    <source>
        <dbReference type="ARBA" id="ARBA00004123"/>
    </source>
</evidence>
<organism evidence="8 9">
    <name type="scientific">Chenopodium quinoa</name>
    <name type="common">Quinoa</name>
    <dbReference type="NCBI Taxonomy" id="63459"/>
    <lineage>
        <taxon>Eukaryota</taxon>
        <taxon>Viridiplantae</taxon>
        <taxon>Streptophyta</taxon>
        <taxon>Embryophyta</taxon>
        <taxon>Tracheophyta</taxon>
        <taxon>Spermatophyta</taxon>
        <taxon>Magnoliopsida</taxon>
        <taxon>eudicotyledons</taxon>
        <taxon>Gunneridae</taxon>
        <taxon>Pentapetalae</taxon>
        <taxon>Caryophyllales</taxon>
        <taxon>Chenopodiaceae</taxon>
        <taxon>Chenopodioideae</taxon>
        <taxon>Atripliceae</taxon>
        <taxon>Chenopodium</taxon>
    </lineage>
</organism>
<evidence type="ECO:0000313" key="8">
    <source>
        <dbReference type="EnsemblPlants" id="AUR62002336-RA:cds"/>
    </source>
</evidence>
<reference evidence="8" key="2">
    <citation type="submission" date="2021-03" db="UniProtKB">
        <authorList>
            <consortium name="EnsemblPlants"/>
        </authorList>
    </citation>
    <scope>IDENTIFICATION</scope>
</reference>
<keyword evidence="5" id="KW-0804">Transcription</keyword>
<dbReference type="PROSITE" id="PS50863">
    <property type="entry name" value="B3"/>
    <property type="match status" value="2"/>
</dbReference>
<comment type="subcellular location">
    <subcellularLocation>
        <location evidence="1">Nucleus</location>
    </subcellularLocation>
</comment>
<dbReference type="PANTHER" id="PTHR31674">
    <property type="entry name" value="B3 DOMAIN-CONTAINING PROTEIN REM-LIKE 3-RELATED"/>
    <property type="match status" value="1"/>
</dbReference>
<keyword evidence="9" id="KW-1185">Reference proteome</keyword>
<dbReference type="AlphaFoldDB" id="A0A803KTH8"/>
<evidence type="ECO:0000256" key="2">
    <source>
        <dbReference type="ARBA" id="ARBA00022737"/>
    </source>
</evidence>
<feature type="domain" description="TF-B3" evidence="7">
    <location>
        <begin position="1"/>
        <end position="62"/>
    </location>
</feature>
<feature type="domain" description="TF-B3" evidence="7">
    <location>
        <begin position="128"/>
        <end position="223"/>
    </location>
</feature>
<proteinExistence type="predicted"/>
<dbReference type="InterPro" id="IPR003340">
    <property type="entry name" value="B3_DNA-bd"/>
</dbReference>
<evidence type="ECO:0000256" key="4">
    <source>
        <dbReference type="ARBA" id="ARBA00023125"/>
    </source>
</evidence>
<dbReference type="Proteomes" id="UP000596660">
    <property type="component" value="Unplaced"/>
</dbReference>
<dbReference type="Pfam" id="PF02362">
    <property type="entry name" value="B3"/>
    <property type="match status" value="3"/>
</dbReference>
<accession>A0A803KTH8</accession>
<evidence type="ECO:0000256" key="6">
    <source>
        <dbReference type="ARBA" id="ARBA00023242"/>
    </source>
</evidence>
<dbReference type="GO" id="GO:0005634">
    <property type="term" value="C:nucleus"/>
    <property type="evidence" value="ECO:0007669"/>
    <property type="project" value="UniProtKB-SubCell"/>
</dbReference>
<sequence length="350" mass="40052">MALLRDKSKKIWDVKIELINNKVQFKDGWEIFCKDHDLQIGDLLVFMHQGYWVFDVFVFDSTACEREFATIDDESNQSNYVIVQALSSCGVKNNSGATLNEAKDVAHEGLSRENNNDVLEQTNMGSRPSTFVLQNCSYESVALSIPKPINIGVGSEIGENKMALLRDKSKKIWDVKIELSKNKVQFKDGWDIFCEDHDLQIGDFLELKYQGYLVFDVSVIVDPTAHVDEGLSNRTENKKIQEQKTIGFKPTGHPYCTLVLMNHSYKSAQLFIPLDFARKIGLDKRQYVVIDEKGRKWVLPFEYTKGKHAYIGKLRGLYIANDFKIGDFVILELIQSGKEPVIKFHNLLRL</sequence>
<dbReference type="Gene3D" id="2.40.330.10">
    <property type="entry name" value="DNA-binding pseudobarrel domain"/>
    <property type="match status" value="3"/>
</dbReference>
<evidence type="ECO:0000313" key="9">
    <source>
        <dbReference type="Proteomes" id="UP000596660"/>
    </source>
</evidence>
<dbReference type="SMART" id="SM01019">
    <property type="entry name" value="B3"/>
    <property type="match status" value="3"/>
</dbReference>
<dbReference type="SUPFAM" id="SSF101936">
    <property type="entry name" value="DNA-binding pseudobarrel domain"/>
    <property type="match status" value="3"/>
</dbReference>
<dbReference type="EnsemblPlants" id="AUR62002336-RA">
    <property type="protein sequence ID" value="AUR62002336-RA:cds"/>
    <property type="gene ID" value="AUR62002336"/>
</dbReference>
<evidence type="ECO:0000259" key="7">
    <source>
        <dbReference type="PROSITE" id="PS50863"/>
    </source>
</evidence>
<dbReference type="InterPro" id="IPR015300">
    <property type="entry name" value="DNA-bd_pseudobarrel_sf"/>
</dbReference>
<keyword evidence="2" id="KW-0677">Repeat</keyword>
<dbReference type="CDD" id="cd10017">
    <property type="entry name" value="B3_DNA"/>
    <property type="match status" value="3"/>
</dbReference>
<name>A0A803KTH8_CHEQI</name>
<evidence type="ECO:0000256" key="3">
    <source>
        <dbReference type="ARBA" id="ARBA00023015"/>
    </source>
</evidence>
<dbReference type="PANTHER" id="PTHR31674:SF62">
    <property type="entry name" value="B3 DOMAIN-CONTAINING PROTEIN REM14-RELATED"/>
    <property type="match status" value="1"/>
</dbReference>
<dbReference type="OMA" id="DIFCEDH"/>
<keyword evidence="6" id="KW-0539">Nucleus</keyword>
<keyword evidence="3" id="KW-0805">Transcription regulation</keyword>
<evidence type="ECO:0000256" key="5">
    <source>
        <dbReference type="ARBA" id="ARBA00023163"/>
    </source>
</evidence>
<dbReference type="InterPro" id="IPR039218">
    <property type="entry name" value="REM_fam"/>
</dbReference>
<dbReference type="GO" id="GO:0003677">
    <property type="term" value="F:DNA binding"/>
    <property type="evidence" value="ECO:0007669"/>
    <property type="project" value="UniProtKB-KW"/>
</dbReference>
<protein>
    <recommendedName>
        <fullName evidence="7">TF-B3 domain-containing protein</fullName>
    </recommendedName>
</protein>
<dbReference type="Gramene" id="AUR62002336-RA">
    <property type="protein sequence ID" value="AUR62002336-RA:cds"/>
    <property type="gene ID" value="AUR62002336"/>
</dbReference>